<sequence length="89" mass="9724">MRLHISIDDGVIEELDKRVGARQRNEFIERAVRQALGDLQRAETLEQALGSIEDPGPQWGDDPAGWVRNQRTDRAAGGQAAPTSSTSPS</sequence>
<evidence type="ECO:0008006" key="4">
    <source>
        <dbReference type="Google" id="ProtNLM"/>
    </source>
</evidence>
<gene>
    <name evidence="2" type="ORF">GPZ80_26610</name>
</gene>
<dbReference type="RefSeq" id="WP_187223819.1">
    <property type="nucleotide sequence ID" value="NZ_JABVED010000019.1"/>
</dbReference>
<dbReference type="EMBL" id="JABVED010000019">
    <property type="protein sequence ID" value="MBC6450737.1"/>
    <property type="molecule type" value="Genomic_DNA"/>
</dbReference>
<dbReference type="Proteomes" id="UP000734823">
    <property type="component" value="Unassembled WGS sequence"/>
</dbReference>
<evidence type="ECO:0000256" key="1">
    <source>
        <dbReference type="SAM" id="MobiDB-lite"/>
    </source>
</evidence>
<reference evidence="2 3" key="1">
    <citation type="submission" date="2020-06" db="EMBL/GenBank/DDBJ databases">
        <title>Actinokineospora xiongansis sp. nov., isolated from soil of Baiyangdian.</title>
        <authorList>
            <person name="Zhang X."/>
        </authorList>
    </citation>
    <scope>NUCLEOTIDE SEQUENCE [LARGE SCALE GENOMIC DNA]</scope>
    <source>
        <strain evidence="2 3">HBU206404</strain>
    </source>
</reference>
<protein>
    <recommendedName>
        <fullName evidence="4">Ribbon-helix-helix CopG family protein</fullName>
    </recommendedName>
</protein>
<feature type="region of interest" description="Disordered" evidence="1">
    <location>
        <begin position="48"/>
        <end position="89"/>
    </location>
</feature>
<keyword evidence="3" id="KW-1185">Reference proteome</keyword>
<organism evidence="2 3">
    <name type="scientific">Actinokineospora xionganensis</name>
    <dbReference type="NCBI Taxonomy" id="2684470"/>
    <lineage>
        <taxon>Bacteria</taxon>
        <taxon>Bacillati</taxon>
        <taxon>Actinomycetota</taxon>
        <taxon>Actinomycetes</taxon>
        <taxon>Pseudonocardiales</taxon>
        <taxon>Pseudonocardiaceae</taxon>
        <taxon>Actinokineospora</taxon>
    </lineage>
</organism>
<name>A0ABR7LDM6_9PSEU</name>
<evidence type="ECO:0000313" key="3">
    <source>
        <dbReference type="Proteomes" id="UP000734823"/>
    </source>
</evidence>
<proteinExistence type="predicted"/>
<comment type="caution">
    <text evidence="2">The sequence shown here is derived from an EMBL/GenBank/DDBJ whole genome shotgun (WGS) entry which is preliminary data.</text>
</comment>
<evidence type="ECO:0000313" key="2">
    <source>
        <dbReference type="EMBL" id="MBC6450737.1"/>
    </source>
</evidence>
<accession>A0ABR7LDM6</accession>